<proteinExistence type="predicted"/>
<organism evidence="3 4">
    <name type="scientific">Lingula anatina</name>
    <name type="common">Brachiopod</name>
    <name type="synonym">Lingula unguis</name>
    <dbReference type="NCBI Taxonomy" id="7574"/>
    <lineage>
        <taxon>Eukaryota</taxon>
        <taxon>Metazoa</taxon>
        <taxon>Spiralia</taxon>
        <taxon>Lophotrochozoa</taxon>
        <taxon>Brachiopoda</taxon>
        <taxon>Linguliformea</taxon>
        <taxon>Lingulata</taxon>
        <taxon>Lingulida</taxon>
        <taxon>Linguloidea</taxon>
        <taxon>Lingulidae</taxon>
        <taxon>Lingula</taxon>
    </lineage>
</organism>
<dbReference type="Pfam" id="PF00027">
    <property type="entry name" value="cNMP_binding"/>
    <property type="match status" value="1"/>
</dbReference>
<accession>A0A1S3HG50</accession>
<feature type="region of interest" description="Disordered" evidence="1">
    <location>
        <begin position="606"/>
        <end position="682"/>
    </location>
</feature>
<dbReference type="AlphaFoldDB" id="A0A1S3HG50"/>
<dbReference type="Gene3D" id="2.60.120.10">
    <property type="entry name" value="Jelly Rolls"/>
    <property type="match status" value="2"/>
</dbReference>
<evidence type="ECO:0000259" key="2">
    <source>
        <dbReference type="PROSITE" id="PS50042"/>
    </source>
</evidence>
<feature type="compositionally biased region" description="Polar residues" evidence="1">
    <location>
        <begin position="619"/>
        <end position="634"/>
    </location>
</feature>
<dbReference type="RefSeq" id="XP_013385032.1">
    <property type="nucleotide sequence ID" value="XM_013529578.1"/>
</dbReference>
<dbReference type="InterPro" id="IPR000595">
    <property type="entry name" value="cNMP-bd_dom"/>
</dbReference>
<dbReference type="InterPro" id="IPR014710">
    <property type="entry name" value="RmlC-like_jellyroll"/>
</dbReference>
<feature type="domain" description="Cyclic nucleotide-binding" evidence="2">
    <location>
        <begin position="163"/>
        <end position="265"/>
    </location>
</feature>
<sequence length="724" mass="82313">MPNFYVKTNKSYIWGLVDNPRLIARLFEEDDDILDERFDDKREYNTNALKPKRDGKTPLQRFRRAARIVKMLCAVNIALSRYALDAGLDLSAFRSNFSTRRKVQRDEDGAEVVEELNFDPDEFKSHYEFTWPESARLILEKKPWERTDDDIYQILRLMRTLSSFRKYTHEMQTLMAKTVRYAKYGRHRVILRKGHIGFSFYFIFSGSASVTLEQAGTSIFSRPVVIRMQKGDCFGEKALVKDVPRLATVVVEEDIECIVLDKGEFIEHGLLEHMEKEMAITADFLKNSELFTGWKPCAVEELSQYCMVVEHLHDRVVVKDARENEFLLFVTKGSCDVLKLVDLARCRQFQKLVYGNAMPLQETPVTLVSTPSEPTIYDILLETPTASGIYIPTIQQPNESHTSLRSRGSLTSASLTTPSLMKRPHPTSLSDRPQLCLLPRLSECKDLSQHSGLLPPPETSSASRSVRHLAAQESQRDSGFTSAPPGVFLRVDTLKPGDYFGLESLTKPTCHVSVVSKGTTVILVPKTKFLELANPKTLQKLQKIEHVYPSDDELCRKFLAINEWQNYKHKLMIYLLQQMHRAKARNLMRETTPDLTESSVGETITTTPWAEGSGRRMSRSSAWSRNSDAISTPTSDKKQYSRLTTPAPRLHRHSKSAGGTLQSLRSQGQGEGQMRPPSKSRAKTCGLYRVEKSNVFAQGSEDKLQLINKIHVPLNMKRLAKSAR</sequence>
<protein>
    <submittedName>
        <fullName evidence="4">Cyclic nucleotide-binding domain-containing protein 2 isoform X1</fullName>
    </submittedName>
</protein>
<feature type="region of interest" description="Disordered" evidence="1">
    <location>
        <begin position="448"/>
        <end position="483"/>
    </location>
</feature>
<dbReference type="GeneID" id="106154990"/>
<dbReference type="PROSITE" id="PS50042">
    <property type="entry name" value="CNMP_BINDING_3"/>
    <property type="match status" value="1"/>
</dbReference>
<gene>
    <name evidence="4" type="primary">LOC106154990</name>
</gene>
<dbReference type="Proteomes" id="UP000085678">
    <property type="component" value="Unplaced"/>
</dbReference>
<feature type="compositionally biased region" description="Polar residues" evidence="1">
    <location>
        <begin position="657"/>
        <end position="668"/>
    </location>
</feature>
<keyword evidence="3" id="KW-1185">Reference proteome</keyword>
<dbReference type="PANTHER" id="PTHR23011:SF43">
    <property type="entry name" value="CYCLIC NUCLEOTIDE-BINDING DOMAIN-CONTAINING PROTEIN 2"/>
    <property type="match status" value="1"/>
</dbReference>
<dbReference type="InParanoid" id="A0A1S3HG50"/>
<reference evidence="4" key="1">
    <citation type="submission" date="2025-08" db="UniProtKB">
        <authorList>
            <consortium name="RefSeq"/>
        </authorList>
    </citation>
    <scope>IDENTIFICATION</scope>
    <source>
        <tissue evidence="4">Gonads</tissue>
    </source>
</reference>
<feature type="compositionally biased region" description="Polar residues" evidence="1">
    <location>
        <begin position="397"/>
        <end position="408"/>
    </location>
</feature>
<dbReference type="GO" id="GO:0007283">
    <property type="term" value="P:spermatogenesis"/>
    <property type="evidence" value="ECO:0007669"/>
    <property type="project" value="TreeGrafter"/>
</dbReference>
<feature type="compositionally biased region" description="Low complexity" evidence="1">
    <location>
        <begin position="409"/>
        <end position="420"/>
    </location>
</feature>
<dbReference type="InterPro" id="IPR018490">
    <property type="entry name" value="cNMP-bd_dom_sf"/>
</dbReference>
<evidence type="ECO:0000256" key="1">
    <source>
        <dbReference type="SAM" id="MobiDB-lite"/>
    </source>
</evidence>
<dbReference type="CDD" id="cd00038">
    <property type="entry name" value="CAP_ED"/>
    <property type="match status" value="1"/>
</dbReference>
<dbReference type="KEGG" id="lak:106154990"/>
<dbReference type="STRING" id="7574.A0A1S3HG50"/>
<dbReference type="SUPFAM" id="SSF51206">
    <property type="entry name" value="cAMP-binding domain-like"/>
    <property type="match status" value="2"/>
</dbReference>
<evidence type="ECO:0000313" key="4">
    <source>
        <dbReference type="RefSeq" id="XP_013385032.1"/>
    </source>
</evidence>
<dbReference type="PANTHER" id="PTHR23011">
    <property type="entry name" value="CYCLIC NUCLEOTIDE-BINDING DOMAIN CONTAINING PROTEIN"/>
    <property type="match status" value="1"/>
</dbReference>
<dbReference type="GO" id="GO:0030552">
    <property type="term" value="F:cAMP binding"/>
    <property type="evidence" value="ECO:0007669"/>
    <property type="project" value="TreeGrafter"/>
</dbReference>
<feature type="region of interest" description="Disordered" evidence="1">
    <location>
        <begin position="397"/>
        <end position="431"/>
    </location>
</feature>
<dbReference type="OrthoDB" id="166212at2759"/>
<dbReference type="SMART" id="SM00100">
    <property type="entry name" value="cNMP"/>
    <property type="match status" value="1"/>
</dbReference>
<evidence type="ECO:0000313" key="3">
    <source>
        <dbReference type="Proteomes" id="UP000085678"/>
    </source>
</evidence>
<name>A0A1S3HG50_LINAN</name>